<gene>
    <name evidence="2" type="ordered locus">Ornrh_2053</name>
</gene>
<dbReference type="Pfam" id="PF13573">
    <property type="entry name" value="SprB"/>
    <property type="match status" value="4"/>
</dbReference>
<evidence type="ECO:0008006" key="4">
    <source>
        <dbReference type="Google" id="ProtNLM"/>
    </source>
</evidence>
<dbReference type="AlphaFoldDB" id="I4A2K1"/>
<dbReference type="InterPro" id="IPR043504">
    <property type="entry name" value="Peptidase_S1_PA_chymotrypsin"/>
</dbReference>
<keyword evidence="3" id="KW-1185">Reference proteome</keyword>
<dbReference type="EMBL" id="CP003283">
    <property type="protein sequence ID" value="AFL98185.1"/>
    <property type="molecule type" value="Genomic_DNA"/>
</dbReference>
<dbReference type="NCBIfam" id="TIGR04183">
    <property type="entry name" value="Por_Secre_tail"/>
    <property type="match status" value="1"/>
</dbReference>
<accession>I4A2K1</accession>
<evidence type="ECO:0000313" key="2">
    <source>
        <dbReference type="EMBL" id="AFL98185.1"/>
    </source>
</evidence>
<reference evidence="2 3" key="1">
    <citation type="submission" date="2012-06" db="EMBL/GenBank/DDBJ databases">
        <title>The complete genome of Ornithobacterium rhinotracheale DSM 15997.</title>
        <authorList>
            <consortium name="US DOE Joint Genome Institute (JGI-PGF)"/>
            <person name="Lucas S."/>
            <person name="Copeland A."/>
            <person name="Lapidus A."/>
            <person name="Goodwin L."/>
            <person name="Pitluck S."/>
            <person name="Peters L."/>
            <person name="Mikhailova N."/>
            <person name="Teshima H."/>
            <person name="Kyrpides N."/>
            <person name="Mavromatis K."/>
            <person name="Pagani I."/>
            <person name="Ivanova N."/>
            <person name="Ovchinnikova G."/>
            <person name="Zeytun A."/>
            <person name="Detter J.C."/>
            <person name="Han C."/>
            <person name="Land M."/>
            <person name="Hauser L."/>
            <person name="Markowitz V."/>
            <person name="Cheng J.-F."/>
            <person name="Hugenholtz P."/>
            <person name="Woyke T."/>
            <person name="Wu D."/>
            <person name="Lang E."/>
            <person name="Kopitz M."/>
            <person name="Brambilla E."/>
            <person name="Klenk H.-P."/>
            <person name="Eisen J.A."/>
        </authorList>
    </citation>
    <scope>NUCLEOTIDE SEQUENCE [LARGE SCALE GENOMIC DNA]</scope>
    <source>
        <strain evidence="3">ATCC 51463 / DSM 15997 / CCUG 23171 / LMG 9086</strain>
    </source>
</reference>
<evidence type="ECO:0000256" key="1">
    <source>
        <dbReference type="ARBA" id="ARBA00022729"/>
    </source>
</evidence>
<dbReference type="Gene3D" id="2.60.40.740">
    <property type="match status" value="1"/>
</dbReference>
<dbReference type="HOGENOM" id="CLU_292186_0_0_10"/>
<dbReference type="GeneID" id="97258646"/>
<dbReference type="eggNOG" id="COG3209">
    <property type="taxonomic scope" value="Bacteria"/>
</dbReference>
<dbReference type="InterPro" id="IPR025667">
    <property type="entry name" value="SprB_repeat"/>
</dbReference>
<sequence length="1083" mass="120605">MKKILLVILFAILGNYVFGQKYEVSLNNYFAKLRYDSYKNRGCGINEFWIEVSTMNGKKYRIKQSYSNHYFLDTTTPRVIVDSKVSNIRIYSFHHAETAIGCNGGRAKINEQIDINANCQTSMPFSKSAYGSKHGCRVWFDINFEIKINPIINISSVDPRYSSIGYSDTKEISVTSDSKGFSSENYNWEYQVVDSKLGETLSDSNWNSMPSNLNFSEKIVFTPSSFLHINSIGKRIYFRIKTCNKPSNYIWFDLLTSAPHITSHISNKTKCFNTRDGELTLHFDRKLDKGETLSLSLENKSTGTVVVNKDITSYLHSDTAYTLENLPPGEYRLNVNGTYNGNSTYTDGEKHSIDFEIEKATPVSFQLSSKTDVYCFEGNDGVINIEAKGGTGKYQYLITKDGKNYLDWTDFNNANKTSINALSKGIYKIKVRDTHECVAREPNDSSIEKEIEITISQPNAPISLIDKEIEIVQPTGYGLSNGYISVMVQGGTPKSDGSYHYEWRKDSPTGTLITTGLTARVSNDSYTIKISNLTAGKYYLTVKDKNYNAATAKLGNCGIVSKEFEVTQPDPLKAEIEILQDISCNISNEYAFKLDLNQNGIPDNAEDGKIEAKVTGGVGTYSYQWQKLDNGIFIDISGATAPVLKNIKAGTYKILVIDENKNKVEEKIVTTYPPKFELSMSANSISCNNESSGRVSVKATGGTGAYSYEWNTMDTTSEVTGLRAGNYFVLVTDAKNCKIKGAAEVTQPDKIVITDEEVRNPICHNASNGSIKIKISGGTKPYKISWSNGVTTEENSNLAAGNYVLTVTDAKGCQEIKEYKLTNPEPLRVHIGEDVTLCAGDTQRYDVTIDDKGASYLWKNEKGEIISKLPTIELSDAGVYTVTVTDSKGCIGTDRVVIKKSNEILEPKFMLTTHAYTESTVVLVNTSPKMPETVEWLIPNNSAVSVIEKNEEYLELKFSNTGSYRIGLKGMQGQCKKTFYKEVVVEENLSGVDLSSDKISNITEFNVAPNPNDGNFKVIVKLEKENTINLRIINMLTQQAYPVITKPKSTYFLVPYHVTLSAGVYFVILETGNESMVKKMIIK</sequence>
<evidence type="ECO:0000313" key="3">
    <source>
        <dbReference type="Proteomes" id="UP000006051"/>
    </source>
</evidence>
<name>I4A2K1_ORNRL</name>
<keyword evidence="1" id="KW-0732">Signal</keyword>
<dbReference type="RefSeq" id="WP_014791704.1">
    <property type="nucleotide sequence ID" value="NC_018016.1"/>
</dbReference>
<proteinExistence type="predicted"/>
<organism evidence="2 3">
    <name type="scientific">Ornithobacterium rhinotracheale (strain ATCC 51463 / DSM 15997 / CCUG 23171 / CIP 104009 / LMG 9086)</name>
    <dbReference type="NCBI Taxonomy" id="867902"/>
    <lineage>
        <taxon>Bacteria</taxon>
        <taxon>Pseudomonadati</taxon>
        <taxon>Bacteroidota</taxon>
        <taxon>Flavobacteriia</taxon>
        <taxon>Flavobacteriales</taxon>
        <taxon>Weeksellaceae</taxon>
        <taxon>Ornithobacterium</taxon>
    </lineage>
</organism>
<dbReference type="InterPro" id="IPR026444">
    <property type="entry name" value="Secre_tail"/>
</dbReference>
<dbReference type="Proteomes" id="UP000006051">
    <property type="component" value="Chromosome"/>
</dbReference>
<dbReference type="STRING" id="867902.Ornrh_2053"/>
<dbReference type="GeneID" id="71570097"/>
<protein>
    <recommendedName>
        <fullName evidence="4">T9SS type A sorting domain-containing protein</fullName>
    </recommendedName>
</protein>
<dbReference type="KEGG" id="orh:Ornrh_2053"/>
<dbReference type="Gene3D" id="2.40.10.10">
    <property type="entry name" value="Trypsin-like serine proteases"/>
    <property type="match status" value="1"/>
</dbReference>